<protein>
    <recommendedName>
        <fullName evidence="3">Nucleotidyl transferase AbiEii/AbiGii toxin family protein</fullName>
    </recommendedName>
</protein>
<dbReference type="EMBL" id="GG697240">
    <property type="protein sequence ID" value="EET90067.1"/>
    <property type="molecule type" value="Genomic_DNA"/>
</dbReference>
<sequence>MELDLEVCRAIAIRYGLPLEFVFKEFHLMDVISQIATITIQKHSLLVLKGGTALNKAYLQRMQRFSEDGDFDLVTKNSGQELYRFSKKLASEINGYEISELRSVQSTMQFYCMYMTPFGGKDHIRIDISSKKLLIAKPLVNGTIISEFTRSSVSGIPIYSIEDLTARKMHALASRSEGKDLYDVHMALPMCSNKVLKNATKLMLESEGEKETVDSFMQNLIVRLKRSDAKKMRNLTNPFIPAARRPKSWEELKNDLLARLEGF</sequence>
<dbReference type="Proteomes" id="UP000332487">
    <property type="component" value="Unassembled WGS sequence"/>
</dbReference>
<keyword evidence="2" id="KW-1185">Reference proteome</keyword>
<evidence type="ECO:0008006" key="3">
    <source>
        <dbReference type="Google" id="ProtNLM"/>
    </source>
</evidence>
<gene>
    <name evidence="1" type="ORF">UNLARM2_0509</name>
</gene>
<reference evidence="1 2" key="1">
    <citation type="journal article" date="2009" name="Genome Biol.">
        <title>Community-wide analysis of microbial genome sequence signatures.</title>
        <authorList>
            <person name="Dick G.J."/>
            <person name="Andersson A.F."/>
            <person name="Baker B.J."/>
            <person name="Simmons S.L."/>
            <person name="Thomas B.C."/>
            <person name="Yelton A.P."/>
            <person name="Banfield J.F."/>
        </authorList>
    </citation>
    <scope>NUCLEOTIDE SEQUENCE [LARGE SCALE GENOMIC DNA]</scope>
    <source>
        <strain evidence="1">ARMAN-2</strain>
    </source>
</reference>
<proteinExistence type="predicted"/>
<dbReference type="AlphaFoldDB" id="C7DHG5"/>
<reference evidence="1 2" key="2">
    <citation type="journal article" date="2010" name="Proc. Natl. Acad. Sci. U.S.A.">
        <title>Enigmatic, ultrasmall, uncultivated Archaea.</title>
        <authorList>
            <person name="Baker B.J."/>
            <person name="Comolli L.R."/>
            <person name="Dick G.J."/>
            <person name="Hauser L.J."/>
            <person name="Hyatt D."/>
            <person name="Dill B.D."/>
            <person name="Land M.L."/>
            <person name="Verberkmoes N.C."/>
            <person name="Hettich R.L."/>
            <person name="Banfield J.F."/>
        </authorList>
    </citation>
    <scope>NUCLEOTIDE SEQUENCE [LARGE SCALE GENOMIC DNA]</scope>
    <source>
        <strain evidence="1">ARMAN-2</strain>
    </source>
</reference>
<dbReference type="Pfam" id="PF08843">
    <property type="entry name" value="AbiEii"/>
    <property type="match status" value="1"/>
</dbReference>
<accession>C7DHG5</accession>
<evidence type="ECO:0000313" key="2">
    <source>
        <dbReference type="Proteomes" id="UP000332487"/>
    </source>
</evidence>
<organism evidence="1 2">
    <name type="scientific">Candidatus Micrarchaeum acidiphilum ARMAN-2</name>
    <dbReference type="NCBI Taxonomy" id="425595"/>
    <lineage>
        <taxon>Archaea</taxon>
        <taxon>Candidatus Micrarchaeota</taxon>
        <taxon>Candidatus Micrarchaeia</taxon>
        <taxon>Candidatus Micrarchaeales</taxon>
        <taxon>Candidatus Micrarchaeaceae</taxon>
        <taxon>Candidatus Micrarchaeum</taxon>
    </lineage>
</organism>
<name>C7DHG5_MICA2</name>
<dbReference type="InterPro" id="IPR014942">
    <property type="entry name" value="AbiEii"/>
</dbReference>
<dbReference type="Gene3D" id="3.10.450.620">
    <property type="entry name" value="JHP933, nucleotidyltransferase-like core domain"/>
    <property type="match status" value="1"/>
</dbReference>
<evidence type="ECO:0000313" key="1">
    <source>
        <dbReference type="EMBL" id="EET90067.1"/>
    </source>
</evidence>